<dbReference type="EMBL" id="DVJP01000065">
    <property type="protein sequence ID" value="HIS77036.1"/>
    <property type="molecule type" value="Genomic_DNA"/>
</dbReference>
<organism evidence="3 4">
    <name type="scientific">Candidatus Merdivicinus excrementipullorum</name>
    <dbReference type="NCBI Taxonomy" id="2840867"/>
    <lineage>
        <taxon>Bacteria</taxon>
        <taxon>Bacillati</taxon>
        <taxon>Bacillota</taxon>
        <taxon>Clostridia</taxon>
        <taxon>Eubacteriales</taxon>
        <taxon>Oscillospiraceae</taxon>
        <taxon>Oscillospiraceae incertae sedis</taxon>
        <taxon>Candidatus Merdivicinus</taxon>
    </lineage>
</organism>
<evidence type="ECO:0000313" key="3">
    <source>
        <dbReference type="EMBL" id="HIS77036.1"/>
    </source>
</evidence>
<dbReference type="InterPro" id="IPR036390">
    <property type="entry name" value="WH_DNA-bd_sf"/>
</dbReference>
<reference evidence="3" key="1">
    <citation type="submission" date="2020-10" db="EMBL/GenBank/DDBJ databases">
        <authorList>
            <person name="Gilroy R."/>
        </authorList>
    </citation>
    <scope>NUCLEOTIDE SEQUENCE</scope>
    <source>
        <strain evidence="3">CHK199-13235</strain>
    </source>
</reference>
<comment type="caution">
    <text evidence="3">The sequence shown here is derived from an EMBL/GenBank/DDBJ whole genome shotgun (WGS) entry which is preliminary data.</text>
</comment>
<gene>
    <name evidence="3" type="ORF">IAB51_09585</name>
</gene>
<comment type="subunit">
    <text evidence="2">Homodimer.</text>
</comment>
<sequence length="122" mass="13334">MEITAAKLRYLLTISELTQAQKGKVRCIDVAVQLGVARPSACRMLAAFSKEGLLSRSNAQGLRLTEAGCGLVSRYEADYQALCRYFEERLKLPAFDARECAMALLASAPESSRRALCAKIST</sequence>
<dbReference type="SMART" id="SM00529">
    <property type="entry name" value="HTH_DTXR"/>
    <property type="match status" value="1"/>
</dbReference>
<dbReference type="InterPro" id="IPR050536">
    <property type="entry name" value="DtxR_MntR_Metal-Reg"/>
</dbReference>
<evidence type="ECO:0000313" key="4">
    <source>
        <dbReference type="Proteomes" id="UP000824002"/>
    </source>
</evidence>
<dbReference type="GO" id="GO:0005737">
    <property type="term" value="C:cytoplasm"/>
    <property type="evidence" value="ECO:0007669"/>
    <property type="project" value="UniProtKB-SubCell"/>
</dbReference>
<dbReference type="PANTHER" id="PTHR33238">
    <property type="entry name" value="IRON (METAL) DEPENDENT REPRESSOR, DTXR FAMILY"/>
    <property type="match status" value="1"/>
</dbReference>
<evidence type="ECO:0000256" key="1">
    <source>
        <dbReference type="ARBA" id="ARBA00004496"/>
    </source>
</evidence>
<dbReference type="GO" id="GO:0003700">
    <property type="term" value="F:DNA-binding transcription factor activity"/>
    <property type="evidence" value="ECO:0007669"/>
    <property type="project" value="InterPro"/>
</dbReference>
<evidence type="ECO:0000256" key="2">
    <source>
        <dbReference type="ARBA" id="ARBA00011738"/>
    </source>
</evidence>
<name>A0A9D1FNF8_9FIRM</name>
<dbReference type="InterPro" id="IPR022689">
    <property type="entry name" value="Iron_dep_repressor"/>
</dbReference>
<comment type="subcellular location">
    <subcellularLocation>
        <location evidence="1">Cytoplasm</location>
    </subcellularLocation>
</comment>
<accession>A0A9D1FNF8</accession>
<dbReference type="GO" id="GO:0046914">
    <property type="term" value="F:transition metal ion binding"/>
    <property type="evidence" value="ECO:0007669"/>
    <property type="project" value="InterPro"/>
</dbReference>
<protein>
    <submittedName>
        <fullName evidence="3">Uncharacterized protein</fullName>
    </submittedName>
</protein>
<dbReference type="SUPFAM" id="SSF46785">
    <property type="entry name" value="Winged helix' DNA-binding domain"/>
    <property type="match status" value="1"/>
</dbReference>
<dbReference type="InterPro" id="IPR036388">
    <property type="entry name" value="WH-like_DNA-bd_sf"/>
</dbReference>
<dbReference type="PANTHER" id="PTHR33238:SF11">
    <property type="entry name" value="TRANSCRIPTIONAL REGULATOR MNTR"/>
    <property type="match status" value="1"/>
</dbReference>
<dbReference type="Proteomes" id="UP000824002">
    <property type="component" value="Unassembled WGS sequence"/>
</dbReference>
<proteinExistence type="predicted"/>
<reference evidence="3" key="2">
    <citation type="journal article" date="2021" name="PeerJ">
        <title>Extensive microbial diversity within the chicken gut microbiome revealed by metagenomics and culture.</title>
        <authorList>
            <person name="Gilroy R."/>
            <person name="Ravi A."/>
            <person name="Getino M."/>
            <person name="Pursley I."/>
            <person name="Horton D.L."/>
            <person name="Alikhan N.F."/>
            <person name="Baker D."/>
            <person name="Gharbi K."/>
            <person name="Hall N."/>
            <person name="Watson M."/>
            <person name="Adriaenssens E.M."/>
            <person name="Foster-Nyarko E."/>
            <person name="Jarju S."/>
            <person name="Secka A."/>
            <person name="Antonio M."/>
            <person name="Oren A."/>
            <person name="Chaudhuri R.R."/>
            <person name="La Ragione R."/>
            <person name="Hildebrand F."/>
            <person name="Pallen M.J."/>
        </authorList>
    </citation>
    <scope>NUCLEOTIDE SEQUENCE</scope>
    <source>
        <strain evidence="3">CHK199-13235</strain>
    </source>
</reference>
<dbReference type="Gene3D" id="1.10.10.10">
    <property type="entry name" value="Winged helix-like DNA-binding domain superfamily/Winged helix DNA-binding domain"/>
    <property type="match status" value="1"/>
</dbReference>
<dbReference type="AlphaFoldDB" id="A0A9D1FNF8"/>